<gene>
    <name evidence="1" type="ORF">R3I93_013247</name>
</gene>
<reference evidence="1 2" key="1">
    <citation type="submission" date="2024-02" db="EMBL/GenBank/DDBJ databases">
        <title>Chromosome-level genome assembly of the Eurasian Minnow (Phoxinus phoxinus).</title>
        <authorList>
            <person name="Oriowo T.O."/>
            <person name="Martin S."/>
            <person name="Stange M."/>
            <person name="Chrysostomakis Y."/>
            <person name="Brown T."/>
            <person name="Winkler S."/>
            <person name="Kukowka S."/>
            <person name="Myers E.W."/>
            <person name="Bohne A."/>
        </authorList>
    </citation>
    <scope>NUCLEOTIDE SEQUENCE [LARGE SCALE GENOMIC DNA]</scope>
    <source>
        <strain evidence="1">ZFMK-TIS-60720</strain>
        <tissue evidence="1">Whole Organism</tissue>
    </source>
</reference>
<dbReference type="Proteomes" id="UP001364617">
    <property type="component" value="Unassembled WGS sequence"/>
</dbReference>
<name>A0AAN9CRZ9_9TELE</name>
<evidence type="ECO:0000313" key="2">
    <source>
        <dbReference type="Proteomes" id="UP001364617"/>
    </source>
</evidence>
<dbReference type="EMBL" id="JAYKXH010000014">
    <property type="protein sequence ID" value="KAK7145456.1"/>
    <property type="molecule type" value="Genomic_DNA"/>
</dbReference>
<comment type="caution">
    <text evidence="1">The sequence shown here is derived from an EMBL/GenBank/DDBJ whole genome shotgun (WGS) entry which is preliminary data.</text>
</comment>
<evidence type="ECO:0000313" key="1">
    <source>
        <dbReference type="EMBL" id="KAK7145456.1"/>
    </source>
</evidence>
<sequence length="53" mass="5895">MDSAGPIHSFRLFKVVLMLAQGQAVSYRRRELLNTPGVKQISSITAEFASQED</sequence>
<protein>
    <submittedName>
        <fullName evidence="1">Uncharacterized protein</fullName>
    </submittedName>
</protein>
<keyword evidence="2" id="KW-1185">Reference proteome</keyword>
<organism evidence="1 2">
    <name type="scientific">Phoxinus phoxinus</name>
    <name type="common">Eurasian minnow</name>
    <dbReference type="NCBI Taxonomy" id="58324"/>
    <lineage>
        <taxon>Eukaryota</taxon>
        <taxon>Metazoa</taxon>
        <taxon>Chordata</taxon>
        <taxon>Craniata</taxon>
        <taxon>Vertebrata</taxon>
        <taxon>Euteleostomi</taxon>
        <taxon>Actinopterygii</taxon>
        <taxon>Neopterygii</taxon>
        <taxon>Teleostei</taxon>
        <taxon>Ostariophysi</taxon>
        <taxon>Cypriniformes</taxon>
        <taxon>Leuciscidae</taxon>
        <taxon>Phoxininae</taxon>
        <taxon>Phoxinus</taxon>
    </lineage>
</organism>
<proteinExistence type="predicted"/>
<accession>A0AAN9CRZ9</accession>
<dbReference type="AlphaFoldDB" id="A0AAN9CRZ9"/>